<feature type="binding site" evidence="9">
    <location>
        <position position="467"/>
    </location>
    <ligand>
        <name>AMP</name>
        <dbReference type="ChEBI" id="CHEBI:456215"/>
    </ligand>
</feature>
<evidence type="ECO:0000259" key="13">
    <source>
        <dbReference type="PROSITE" id="PS51845"/>
    </source>
</evidence>
<sequence>MSAQKAARELKKCKSATFHIDGCSYVIVANPEDQATRQDSTSREEGKGSPRLNGVIARRESYSVFRSRKRFGSSSSRSLSEDGACLGRKGEPAQETPMDSPEAAEKASKRLREILAHLEDDAMPKKDRRSAIEYAITVLDAVAAEGESVLYAHDTPLSPQSGSRKSRQKGQGDRKLVPDEDDLSEVEPDAVPTEVRDWLASTFTRQMQVSTRARTEKPRFRSIVQAVRACNRVDRLCRKLSGSGVNYPPGVVNLLKNLDDWSFDVFSVNVASNSQALRYVAYEVLKTYDLLVKFKINAGVLFKFLDALESGYGKHNNPYHNQLHAADVTQTTHYLLYSTGLVQWLADVEILAVVLSAAIHDVEHTGETNSFHVMSKSPMALLYNDRAVLENHHISTAFRLMEDDSLNILGNLSNDDFRTLRTLTIDMVLATDMSFHFQQVKQIKSLLSCPESIDKSKALSLLLHTADIGHPAKPWHLHARWTEQLMEEFFRQGDKEKALGLPFSPLCDRNTTVIADSQIGFIDFIVDPTFQVMGDMLEKILTPLAPKQLAEEQQQRRASDSRIYQEKEGKQKKPNMVLKSTYQLKRPWQDNLKINKRNWKEKAKKAKDMKENNNENGHGEPATQEEDSRSDADATAGNNEPESNKGGDPCDSSSKTDKDSKRILATGSGHSIVIDSPSGDAKTGSTSMTKDTLEESIEREDEEADARTSKVDQEAAQPQRRSGISSIIRQNATSSPDENPNTHSAVSLRDVDVDVDSSKPVF</sequence>
<feature type="binding site" evidence="10">
    <location>
        <position position="361"/>
    </location>
    <ligand>
        <name>Zn(2+)</name>
        <dbReference type="ChEBI" id="CHEBI:29105"/>
        <label>2</label>
    </ligand>
</feature>
<feature type="compositionally biased region" description="Basic and acidic residues" evidence="12">
    <location>
        <begin position="551"/>
        <end position="571"/>
    </location>
</feature>
<dbReference type="PRINTS" id="PR00387">
    <property type="entry name" value="PDIESTERASE1"/>
</dbReference>
<evidence type="ECO:0000256" key="10">
    <source>
        <dbReference type="PIRSR" id="PIRSR623088-3"/>
    </source>
</evidence>
<dbReference type="AlphaFoldDB" id="A0A8J9Z811"/>
<feature type="compositionally biased region" description="Acidic residues" evidence="12">
    <location>
        <begin position="179"/>
        <end position="188"/>
    </location>
</feature>
<evidence type="ECO:0000256" key="1">
    <source>
        <dbReference type="ARBA" id="ARBA00010664"/>
    </source>
</evidence>
<name>A0A8J9Z811_BRALA</name>
<feature type="binding site" evidence="10">
    <location>
        <position position="360"/>
    </location>
    <ligand>
        <name>Zn(2+)</name>
        <dbReference type="ChEBI" id="CHEBI:29105"/>
        <label>1</label>
    </ligand>
</feature>
<evidence type="ECO:0000256" key="12">
    <source>
        <dbReference type="SAM" id="MobiDB-lite"/>
    </source>
</evidence>
<feature type="binding site" evidence="10">
    <location>
        <position position="361"/>
    </location>
    <ligand>
        <name>Zn(2+)</name>
        <dbReference type="ChEBI" id="CHEBI:29105"/>
        <label>1</label>
    </ligand>
</feature>
<evidence type="ECO:0000256" key="5">
    <source>
        <dbReference type="ARBA" id="ARBA00033675"/>
    </source>
</evidence>
<evidence type="ECO:0000256" key="9">
    <source>
        <dbReference type="PIRSR" id="PIRSR623088-2"/>
    </source>
</evidence>
<protein>
    <recommendedName>
        <fullName evidence="11">Phosphodiesterase</fullName>
        <ecNumber evidence="11">3.1.4.-</ecNumber>
    </recommendedName>
</protein>
<evidence type="ECO:0000256" key="7">
    <source>
        <dbReference type="ARBA" id="ARBA00033709"/>
    </source>
</evidence>
<feature type="domain" description="PDEase" evidence="13">
    <location>
        <begin position="243"/>
        <end position="606"/>
    </location>
</feature>
<evidence type="ECO:0000256" key="8">
    <source>
        <dbReference type="PIRSR" id="PIRSR623088-1"/>
    </source>
</evidence>
<comment type="cofactor">
    <cofactor evidence="11">
        <name>a divalent metal cation</name>
        <dbReference type="ChEBI" id="CHEBI:60240"/>
    </cofactor>
    <text evidence="11">Binds 2 divalent metal cations per subunit. Site 1 may preferentially bind zinc ions, while site 2 has a preference for magnesium and/or manganese ions.</text>
</comment>
<feature type="region of interest" description="Disordered" evidence="12">
    <location>
        <begin position="551"/>
        <end position="762"/>
    </location>
</feature>
<dbReference type="Pfam" id="PF08499">
    <property type="entry name" value="PDEase_I_N"/>
    <property type="match status" value="1"/>
</dbReference>
<evidence type="ECO:0000256" key="11">
    <source>
        <dbReference type="RuleBase" id="RU363067"/>
    </source>
</evidence>
<feature type="region of interest" description="Disordered" evidence="12">
    <location>
        <begin position="31"/>
        <end position="55"/>
    </location>
</feature>
<evidence type="ECO:0000256" key="4">
    <source>
        <dbReference type="ARBA" id="ARBA00022801"/>
    </source>
</evidence>
<dbReference type="InterPro" id="IPR036971">
    <property type="entry name" value="PDEase_catalytic_dom_sf"/>
</dbReference>
<dbReference type="FunFam" id="1.10.1300.10:FF:000032">
    <property type="entry name" value="Phosphodiesterase"/>
    <property type="match status" value="1"/>
</dbReference>
<dbReference type="GO" id="GO:0004114">
    <property type="term" value="F:3',5'-cyclic-nucleotide phosphodiesterase activity"/>
    <property type="evidence" value="ECO:0007669"/>
    <property type="project" value="UniProtKB-EC"/>
</dbReference>
<keyword evidence="3 10" id="KW-0479">Metal-binding</keyword>
<dbReference type="Gene3D" id="1.10.1300.10">
    <property type="entry name" value="3'5'-cyclic nucleotide phosphodiesterase, catalytic domain"/>
    <property type="match status" value="1"/>
</dbReference>
<keyword evidence="15" id="KW-1185">Reference proteome</keyword>
<comment type="catalytic activity">
    <reaction evidence="6">
        <text>3',5'-cyclic GMP + H2O = GMP + H(+)</text>
        <dbReference type="Rhea" id="RHEA:16957"/>
        <dbReference type="ChEBI" id="CHEBI:15377"/>
        <dbReference type="ChEBI" id="CHEBI:15378"/>
        <dbReference type="ChEBI" id="CHEBI:57746"/>
        <dbReference type="ChEBI" id="CHEBI:58115"/>
    </reaction>
    <physiologicalReaction direction="left-to-right" evidence="6">
        <dbReference type="Rhea" id="RHEA:16958"/>
    </physiologicalReaction>
</comment>
<organism evidence="14 15">
    <name type="scientific">Branchiostoma lanceolatum</name>
    <name type="common">Common lancelet</name>
    <name type="synonym">Amphioxus lanceolatum</name>
    <dbReference type="NCBI Taxonomy" id="7740"/>
    <lineage>
        <taxon>Eukaryota</taxon>
        <taxon>Metazoa</taxon>
        <taxon>Chordata</taxon>
        <taxon>Cephalochordata</taxon>
        <taxon>Leptocardii</taxon>
        <taxon>Amphioxiformes</taxon>
        <taxon>Branchiostomatidae</taxon>
        <taxon>Branchiostoma</taxon>
    </lineage>
</organism>
<dbReference type="GO" id="GO:0007165">
    <property type="term" value="P:signal transduction"/>
    <property type="evidence" value="ECO:0007669"/>
    <property type="project" value="InterPro"/>
</dbReference>
<feature type="region of interest" description="Disordered" evidence="12">
    <location>
        <begin position="73"/>
        <end position="107"/>
    </location>
</feature>
<dbReference type="EC" id="3.1.4.-" evidence="11"/>
<evidence type="ECO:0000256" key="6">
    <source>
        <dbReference type="ARBA" id="ARBA00033684"/>
    </source>
</evidence>
<comment type="similarity">
    <text evidence="1">Belongs to the cyclic nucleotide phosphodiesterase family. PDE1 subfamily.</text>
</comment>
<dbReference type="InterPro" id="IPR023088">
    <property type="entry name" value="PDEase"/>
</dbReference>
<dbReference type="PANTHER" id="PTHR11347">
    <property type="entry name" value="CYCLIC NUCLEOTIDE PHOSPHODIESTERASE"/>
    <property type="match status" value="1"/>
</dbReference>
<feature type="active site" description="Proton donor" evidence="8">
    <location>
        <position position="320"/>
    </location>
</feature>
<feature type="compositionally biased region" description="Polar residues" evidence="12">
    <location>
        <begin position="719"/>
        <end position="743"/>
    </location>
</feature>
<keyword evidence="4 11" id="KW-0378">Hydrolase</keyword>
<comment type="catalytic activity">
    <reaction evidence="5">
        <text>3',5'-cyclic AMP + H2O = AMP + H(+)</text>
        <dbReference type="Rhea" id="RHEA:25277"/>
        <dbReference type="ChEBI" id="CHEBI:15377"/>
        <dbReference type="ChEBI" id="CHEBI:15378"/>
        <dbReference type="ChEBI" id="CHEBI:58165"/>
        <dbReference type="ChEBI" id="CHEBI:456215"/>
    </reaction>
    <physiologicalReaction direction="left-to-right" evidence="5">
        <dbReference type="Rhea" id="RHEA:25278"/>
    </physiologicalReaction>
</comment>
<feature type="compositionally biased region" description="Basic and acidic residues" evidence="12">
    <location>
        <begin position="598"/>
        <end position="613"/>
    </location>
</feature>
<feature type="compositionally biased region" description="Acidic residues" evidence="12">
    <location>
        <begin position="694"/>
        <end position="704"/>
    </location>
</feature>
<dbReference type="OrthoDB" id="189220at2759"/>
<dbReference type="Proteomes" id="UP000838412">
    <property type="component" value="Chromosome 17"/>
</dbReference>
<comment type="catalytic activity">
    <reaction evidence="7">
        <text>a nucleoside 3',5'-cyclic phosphate + H2O = a nucleoside 5'-phosphate + H(+)</text>
        <dbReference type="Rhea" id="RHEA:14653"/>
        <dbReference type="ChEBI" id="CHEBI:15377"/>
        <dbReference type="ChEBI" id="CHEBI:15378"/>
        <dbReference type="ChEBI" id="CHEBI:57867"/>
        <dbReference type="ChEBI" id="CHEBI:58464"/>
        <dbReference type="EC" id="3.1.4.17"/>
    </reaction>
    <physiologicalReaction direction="left-to-right" evidence="7">
        <dbReference type="Rhea" id="RHEA:14654"/>
    </physiologicalReaction>
</comment>
<evidence type="ECO:0000313" key="15">
    <source>
        <dbReference type="Proteomes" id="UP000838412"/>
    </source>
</evidence>
<gene>
    <name evidence="14" type="primary">PDE1C</name>
    <name evidence="14" type="ORF">BLAG_LOCUS10601</name>
</gene>
<feature type="binding site" evidence="10">
    <location>
        <position position="467"/>
    </location>
    <ligand>
        <name>Zn(2+)</name>
        <dbReference type="ChEBI" id="CHEBI:29105"/>
        <label>1</label>
    </ligand>
</feature>
<dbReference type="InterPro" id="IPR023174">
    <property type="entry name" value="PDEase_CS"/>
</dbReference>
<evidence type="ECO:0000256" key="2">
    <source>
        <dbReference type="ARBA" id="ARBA00022535"/>
    </source>
</evidence>
<dbReference type="SUPFAM" id="SSF109604">
    <property type="entry name" value="HD-domain/PDEase-like"/>
    <property type="match status" value="1"/>
</dbReference>
<dbReference type="InterPro" id="IPR002073">
    <property type="entry name" value="PDEase_catalytic_dom"/>
</dbReference>
<feature type="region of interest" description="Disordered" evidence="12">
    <location>
        <begin position="153"/>
        <end position="189"/>
    </location>
</feature>
<keyword evidence="2" id="KW-0140">cGMP</keyword>
<dbReference type="GO" id="GO:0046872">
    <property type="term" value="F:metal ion binding"/>
    <property type="evidence" value="ECO:0007669"/>
    <property type="project" value="UniProtKB-KW"/>
</dbReference>
<feature type="binding site" evidence="9">
    <location>
        <position position="518"/>
    </location>
    <ligand>
        <name>AMP</name>
        <dbReference type="ChEBI" id="CHEBI:456215"/>
    </ligand>
</feature>
<proteinExistence type="inferred from homology"/>
<accession>A0A8J9Z811</accession>
<dbReference type="EMBL" id="OV696702">
    <property type="protein sequence ID" value="CAH1249539.1"/>
    <property type="molecule type" value="Genomic_DNA"/>
</dbReference>
<dbReference type="Pfam" id="PF00233">
    <property type="entry name" value="PDEase_I"/>
    <property type="match status" value="1"/>
</dbReference>
<evidence type="ECO:0000256" key="3">
    <source>
        <dbReference type="ARBA" id="ARBA00022723"/>
    </source>
</evidence>
<feature type="binding site" evidence="9">
    <location>
        <begin position="320"/>
        <end position="324"/>
    </location>
    <ligand>
        <name>AMP</name>
        <dbReference type="ChEBI" id="CHEBI:456215"/>
    </ligand>
</feature>
<feature type="binding site" evidence="10">
    <location>
        <position position="324"/>
    </location>
    <ligand>
        <name>Zn(2+)</name>
        <dbReference type="ChEBI" id="CHEBI:29105"/>
        <label>1</label>
    </ligand>
</feature>
<dbReference type="PROSITE" id="PS51845">
    <property type="entry name" value="PDEASE_I_2"/>
    <property type="match status" value="1"/>
</dbReference>
<reference evidence="14" key="1">
    <citation type="submission" date="2022-01" db="EMBL/GenBank/DDBJ databases">
        <authorList>
            <person name="Braso-Vives M."/>
        </authorList>
    </citation>
    <scope>NUCLEOTIDE SEQUENCE</scope>
</reference>
<dbReference type="PROSITE" id="PS00126">
    <property type="entry name" value="PDEASE_I_1"/>
    <property type="match status" value="1"/>
</dbReference>
<evidence type="ECO:0000313" key="14">
    <source>
        <dbReference type="EMBL" id="CAH1249539.1"/>
    </source>
</evidence>
<feature type="compositionally biased region" description="Basic and acidic residues" evidence="12">
    <location>
        <begin position="34"/>
        <end position="48"/>
    </location>
</feature>
<dbReference type="InterPro" id="IPR013706">
    <property type="entry name" value="PDE1_N"/>
</dbReference>
<feature type="binding site" evidence="9">
    <location>
        <position position="361"/>
    </location>
    <ligand>
        <name>AMP</name>
        <dbReference type="ChEBI" id="CHEBI:456215"/>
    </ligand>
</feature>